<dbReference type="EMBL" id="JAVRIC010000023">
    <property type="protein sequence ID" value="MDT0498585.1"/>
    <property type="molecule type" value="Genomic_DNA"/>
</dbReference>
<evidence type="ECO:0000313" key="3">
    <source>
        <dbReference type="Proteomes" id="UP001254608"/>
    </source>
</evidence>
<organism evidence="2 3">
    <name type="scientific">Banduia mediterranea</name>
    <dbReference type="NCBI Taxonomy" id="3075609"/>
    <lineage>
        <taxon>Bacteria</taxon>
        <taxon>Pseudomonadati</taxon>
        <taxon>Pseudomonadota</taxon>
        <taxon>Gammaproteobacteria</taxon>
        <taxon>Nevskiales</taxon>
        <taxon>Algiphilaceae</taxon>
        <taxon>Banduia</taxon>
    </lineage>
</organism>
<accession>A0ABU2WL35</accession>
<sequence>MKYRNAVLKYLSPAPETHEPPHHSLLLPGLLLLLPLAALASTTGEEFLAFYQFIYDAATGYLGRGIAITGGLVMMGVAAGTGKVVIAAAGMVLAIFGALGPTIIDQIFGSALIY</sequence>
<protein>
    <submittedName>
        <fullName evidence="2">Uncharacterized protein</fullName>
    </submittedName>
</protein>
<proteinExistence type="predicted"/>
<gene>
    <name evidence="2" type="ORF">RM530_14635</name>
</gene>
<dbReference type="Proteomes" id="UP001254608">
    <property type="component" value="Unassembled WGS sequence"/>
</dbReference>
<keyword evidence="1" id="KW-0812">Transmembrane</keyword>
<reference evidence="2 3" key="1">
    <citation type="submission" date="2023-09" db="EMBL/GenBank/DDBJ databases">
        <authorList>
            <person name="Rey-Velasco X."/>
        </authorList>
    </citation>
    <scope>NUCLEOTIDE SEQUENCE [LARGE SCALE GENOMIC DNA]</scope>
    <source>
        <strain evidence="2 3">W345</strain>
    </source>
</reference>
<keyword evidence="1" id="KW-0472">Membrane</keyword>
<name>A0ABU2WL35_9GAMM</name>
<evidence type="ECO:0000313" key="2">
    <source>
        <dbReference type="EMBL" id="MDT0498585.1"/>
    </source>
</evidence>
<evidence type="ECO:0000256" key="1">
    <source>
        <dbReference type="SAM" id="Phobius"/>
    </source>
</evidence>
<feature type="transmembrane region" description="Helical" evidence="1">
    <location>
        <begin position="84"/>
        <end position="104"/>
    </location>
</feature>
<dbReference type="RefSeq" id="WP_311365995.1">
    <property type="nucleotide sequence ID" value="NZ_JAVRIC010000023.1"/>
</dbReference>
<comment type="caution">
    <text evidence="2">The sequence shown here is derived from an EMBL/GenBank/DDBJ whole genome shotgun (WGS) entry which is preliminary data.</text>
</comment>
<keyword evidence="3" id="KW-1185">Reference proteome</keyword>
<feature type="transmembrane region" description="Helical" evidence="1">
    <location>
        <begin position="50"/>
        <end position="77"/>
    </location>
</feature>
<keyword evidence="1" id="KW-1133">Transmembrane helix</keyword>